<feature type="compositionally biased region" description="Pro residues" evidence="1">
    <location>
        <begin position="17"/>
        <end position="39"/>
    </location>
</feature>
<feature type="transmembrane region" description="Helical" evidence="2">
    <location>
        <begin position="44"/>
        <end position="63"/>
    </location>
</feature>
<evidence type="ECO:0000256" key="2">
    <source>
        <dbReference type="SAM" id="Phobius"/>
    </source>
</evidence>
<name>A0A1C6TKS7_9ACTN</name>
<evidence type="ECO:0000256" key="1">
    <source>
        <dbReference type="SAM" id="MobiDB-lite"/>
    </source>
</evidence>
<dbReference type="STRING" id="145854.GA0074692_6688"/>
<gene>
    <name evidence="3" type="ORF">GA0074692_6688</name>
    <name evidence="4" type="ORF">GA0074692_6843</name>
</gene>
<dbReference type="AlphaFoldDB" id="A0A1C6TKS7"/>
<organism evidence="3 5">
    <name type="scientific">Micromonospora pallida</name>
    <dbReference type="NCBI Taxonomy" id="145854"/>
    <lineage>
        <taxon>Bacteria</taxon>
        <taxon>Bacillati</taxon>
        <taxon>Actinomycetota</taxon>
        <taxon>Actinomycetes</taxon>
        <taxon>Micromonosporales</taxon>
        <taxon>Micromonosporaceae</taxon>
        <taxon>Micromonospora</taxon>
    </lineage>
</organism>
<feature type="region of interest" description="Disordered" evidence="1">
    <location>
        <begin position="1"/>
        <end position="41"/>
    </location>
</feature>
<reference evidence="5" key="2">
    <citation type="submission" date="2016-06" db="EMBL/GenBank/DDBJ databases">
        <authorList>
            <person name="Varghese N."/>
            <person name="Submissions Spin"/>
        </authorList>
    </citation>
    <scope>NUCLEOTIDE SEQUENCE [LARGE SCALE GENOMIC DNA]</scope>
    <source>
        <strain evidence="5">DSM 43817</strain>
    </source>
</reference>
<dbReference type="EMBL" id="FMHW01000004">
    <property type="protein sequence ID" value="SCL43361.1"/>
    <property type="molecule type" value="Genomic_DNA"/>
</dbReference>
<dbReference type="RefSeq" id="WP_091652164.1">
    <property type="nucleotide sequence ID" value="NZ_FMHW01000002.1"/>
</dbReference>
<accession>A0A1C6TKS7</accession>
<evidence type="ECO:0000313" key="4">
    <source>
        <dbReference type="EMBL" id="SCL43361.1"/>
    </source>
</evidence>
<sequence>METSSPDRSPRAYPVPDGRPPWPDGDTIPQPPRPEPPPVSRQQYAYGGLVVALVVAAIVIGVLR</sequence>
<dbReference type="Proteomes" id="UP000198959">
    <property type="component" value="Unassembled WGS sequence"/>
</dbReference>
<keyword evidence="2" id="KW-1133">Transmembrane helix</keyword>
<proteinExistence type="predicted"/>
<protein>
    <submittedName>
        <fullName evidence="3">Uncharacterized protein</fullName>
    </submittedName>
</protein>
<keyword evidence="2" id="KW-0812">Transmembrane</keyword>
<reference evidence="3" key="1">
    <citation type="submission" date="2016-06" db="EMBL/GenBank/DDBJ databases">
        <authorList>
            <person name="Kjaerup R.B."/>
            <person name="Dalgaard T.S."/>
            <person name="Juul-Madsen H.R."/>
        </authorList>
    </citation>
    <scope>NUCLEOTIDE SEQUENCE [LARGE SCALE GENOMIC DNA]</scope>
    <source>
        <strain evidence="3">DSM 43817</strain>
    </source>
</reference>
<keyword evidence="5" id="KW-1185">Reference proteome</keyword>
<evidence type="ECO:0000313" key="3">
    <source>
        <dbReference type="EMBL" id="SCL42163.1"/>
    </source>
</evidence>
<keyword evidence="2" id="KW-0472">Membrane</keyword>
<dbReference type="EMBL" id="FMHW01000002">
    <property type="protein sequence ID" value="SCL42163.1"/>
    <property type="molecule type" value="Genomic_DNA"/>
</dbReference>
<evidence type="ECO:0000313" key="5">
    <source>
        <dbReference type="Proteomes" id="UP000198959"/>
    </source>
</evidence>